<dbReference type="AlphaFoldDB" id="A0A4R5KK54"/>
<keyword evidence="2" id="KW-1185">Reference proteome</keyword>
<gene>
    <name evidence="1" type="ORF">E1757_19570</name>
</gene>
<comment type="caution">
    <text evidence="1">The sequence shown here is derived from an EMBL/GenBank/DDBJ whole genome shotgun (WGS) entry which is preliminary data.</text>
</comment>
<evidence type="ECO:0000313" key="2">
    <source>
        <dbReference type="Proteomes" id="UP000295636"/>
    </source>
</evidence>
<sequence>MAIGDAVSLWDLLIEEGGLSPKTYDKDILAEFQSKLIGHEVNNFRQSLITEKISIERFLTVFFKSLEPFSIMMNDLLVMFEKAGAKSNGNHVHISLNPDSIKEEFKFDIRHFIEMIEQWNQVRKSLVVYHMNEDLLWDTKGLVHGLLRQYVPHIYDYKVESVQNESVRLWLTAYKDGKWPDHRPLFQPVGLENMDHWLQVIWNVWEDLVSESSSYGAARSLYRDFMRQSKTDTPKDRKFMLDKLDSDHFAGNLLISLYELQQMMVSMTNDERLEVEGQFVERMEELFKHVPFTKRDIESTERLLKEFLNLPVWKHRYEIYSAWISTQIMEVLGYEELDFFVVDGTLRFSFSKTLLSLAKSYSPQVQVWSELRTPLINPIGKGRKGAIQPDYSLLTDSGGQENQVRSTILIIECKQYLKASRRNFSNAITDYAKGCPNANVLLVNYGPASESILNAVDPTVRSRVHIIGNMRPGIPESLSMFKTYVKEVLESKTAVVTRTDEQRIELYWGDPDCDLDLHLKVHHDDKKIEINHANLGGDETVPWACLEEDIRSGGGIPEALHIRNPVSGRYLYLVHQFFGDKPLNQSKAVVTVYQGGEVQQFECPSVGEGMWWVLYSFDTRDGKKVIYNQIVDEIDYLKFSLLQQPG</sequence>
<protein>
    <submittedName>
        <fullName evidence="1">Uncharacterized protein</fullName>
    </submittedName>
</protein>
<accession>A0A4R5KK54</accession>
<reference evidence="1 2" key="1">
    <citation type="submission" date="2019-03" db="EMBL/GenBank/DDBJ databases">
        <title>This is whole genome sequence of Paenibacillus sp MS74 strain.</title>
        <authorList>
            <person name="Trinh H.N."/>
        </authorList>
    </citation>
    <scope>NUCLEOTIDE SEQUENCE [LARGE SCALE GENOMIC DNA]</scope>
    <source>
        <strain evidence="1 2">MS74</strain>
    </source>
</reference>
<dbReference type="RefSeq" id="WP_133231172.1">
    <property type="nucleotide sequence ID" value="NZ_SMRT01000009.1"/>
</dbReference>
<dbReference type="OrthoDB" id="185675at2"/>
<name>A0A4R5KK54_9BACL</name>
<dbReference type="EMBL" id="SMRT01000009">
    <property type="protein sequence ID" value="TDF95921.1"/>
    <property type="molecule type" value="Genomic_DNA"/>
</dbReference>
<dbReference type="Proteomes" id="UP000295636">
    <property type="component" value="Unassembled WGS sequence"/>
</dbReference>
<organism evidence="1 2">
    <name type="scientific">Paenibacillus piri</name>
    <dbReference type="NCBI Taxonomy" id="2547395"/>
    <lineage>
        <taxon>Bacteria</taxon>
        <taxon>Bacillati</taxon>
        <taxon>Bacillota</taxon>
        <taxon>Bacilli</taxon>
        <taxon>Bacillales</taxon>
        <taxon>Paenibacillaceae</taxon>
        <taxon>Paenibacillus</taxon>
    </lineage>
</organism>
<evidence type="ECO:0000313" key="1">
    <source>
        <dbReference type="EMBL" id="TDF95921.1"/>
    </source>
</evidence>
<proteinExistence type="predicted"/>